<proteinExistence type="predicted"/>
<comment type="caution">
    <text evidence="3">The sequence shown here is derived from an EMBL/GenBank/DDBJ whole genome shotgun (WGS) entry which is preliminary data.</text>
</comment>
<dbReference type="Proteomes" id="UP000295807">
    <property type="component" value="Unassembled WGS sequence"/>
</dbReference>
<keyword evidence="4" id="KW-1185">Reference proteome</keyword>
<evidence type="ECO:0000256" key="1">
    <source>
        <dbReference type="SAM" id="SignalP"/>
    </source>
</evidence>
<feature type="signal peptide" evidence="1">
    <location>
        <begin position="1"/>
        <end position="21"/>
    </location>
</feature>
<dbReference type="InterPro" id="IPR011008">
    <property type="entry name" value="Dimeric_a/b-barrel"/>
</dbReference>
<evidence type="ECO:0000313" key="3">
    <source>
        <dbReference type="EMBL" id="TCS88262.1"/>
    </source>
</evidence>
<organism evidence="3 4">
    <name type="scientific">Anseongella ginsenosidimutans</name>
    <dbReference type="NCBI Taxonomy" id="496056"/>
    <lineage>
        <taxon>Bacteria</taxon>
        <taxon>Pseudomonadati</taxon>
        <taxon>Bacteroidota</taxon>
        <taxon>Sphingobacteriia</taxon>
        <taxon>Sphingobacteriales</taxon>
        <taxon>Sphingobacteriaceae</taxon>
        <taxon>Anseongella</taxon>
    </lineage>
</organism>
<dbReference type="InterPro" id="IPR012577">
    <property type="entry name" value="NIPSNAP"/>
</dbReference>
<dbReference type="Pfam" id="PF07978">
    <property type="entry name" value="NIPSNAP"/>
    <property type="match status" value="1"/>
</dbReference>
<name>A0A4V2UTY3_9SPHI</name>
<evidence type="ECO:0000313" key="4">
    <source>
        <dbReference type="Proteomes" id="UP000295807"/>
    </source>
</evidence>
<dbReference type="EMBL" id="SMAD01000003">
    <property type="protein sequence ID" value="TCS88262.1"/>
    <property type="molecule type" value="Genomic_DNA"/>
</dbReference>
<gene>
    <name evidence="3" type="ORF">EDD80_103124</name>
</gene>
<accession>A0A4V2UTY3</accession>
<evidence type="ECO:0000259" key="2">
    <source>
        <dbReference type="Pfam" id="PF07978"/>
    </source>
</evidence>
<dbReference type="SUPFAM" id="SSF54909">
    <property type="entry name" value="Dimeric alpha+beta barrel"/>
    <property type="match status" value="2"/>
</dbReference>
<dbReference type="OrthoDB" id="192769at2"/>
<feature type="chain" id="PRO_5020947062" evidence="1">
    <location>
        <begin position="22"/>
        <end position="263"/>
    </location>
</feature>
<dbReference type="RefSeq" id="WP_132128484.1">
    <property type="nucleotide sequence ID" value="NZ_CP042432.1"/>
</dbReference>
<reference evidence="3 4" key="1">
    <citation type="submission" date="2019-03" db="EMBL/GenBank/DDBJ databases">
        <title>Genomic Encyclopedia of Type Strains, Phase IV (KMG-IV): sequencing the most valuable type-strain genomes for metagenomic binning, comparative biology and taxonomic classification.</title>
        <authorList>
            <person name="Goeker M."/>
        </authorList>
    </citation>
    <scope>NUCLEOTIDE SEQUENCE [LARGE SCALE GENOMIC DNA]</scope>
    <source>
        <strain evidence="3 4">DSM 21100</strain>
    </source>
</reference>
<feature type="domain" description="NIPSNAP" evidence="2">
    <location>
        <begin position="158"/>
        <end position="261"/>
    </location>
</feature>
<sequence length="263" mass="30518">MKKSKFSLLLAGSLILLTVTAFRLSAGEPPRQEYYELKIYHLENAEQEQRIDLFLKEAYIPALHRAGIAHVGVFKPIENTKDKKVYVFIPYRSLEQMESLEEKLGKDKTYNVKGKDYLETAYDNPAYQRMEKILLKAFVKMPEMALPQLDAPKSERVYELRSYESPSENLYKNKVKMFNDGDEVGIFSRLGFNAVFYAEVLAGSHMPNLMYMTTFSDKESRDKHWKAFGSDPAWKKLSSMEEYQDNVSHSDILFLRPADYSDI</sequence>
<keyword evidence="1" id="KW-0732">Signal</keyword>
<dbReference type="AlphaFoldDB" id="A0A4V2UTY3"/>
<dbReference type="Gene3D" id="3.30.70.100">
    <property type="match status" value="2"/>
</dbReference>
<protein>
    <submittedName>
        <fullName evidence="3">NIPSNAP protein</fullName>
    </submittedName>
</protein>